<evidence type="ECO:0000259" key="1">
    <source>
        <dbReference type="Pfam" id="PF00462"/>
    </source>
</evidence>
<dbReference type="eggNOG" id="COG0695">
    <property type="taxonomic scope" value="Bacteria"/>
</dbReference>
<evidence type="ECO:0000313" key="3">
    <source>
        <dbReference type="Proteomes" id="UP000029672"/>
    </source>
</evidence>
<organism evidence="2 3">
    <name type="scientific">Candidatus Francisella endociliophora</name>
    <dbReference type="NCBI Taxonomy" id="653937"/>
    <lineage>
        <taxon>Bacteria</taxon>
        <taxon>Pseudomonadati</taxon>
        <taxon>Pseudomonadota</taxon>
        <taxon>Gammaproteobacteria</taxon>
        <taxon>Thiotrichales</taxon>
        <taxon>Francisellaceae</taxon>
        <taxon>Francisella</taxon>
    </lineage>
</organism>
<dbReference type="KEGG" id="frf:LO80_01850"/>
<accession>A0A097EMR4</accession>
<dbReference type="AlphaFoldDB" id="A0A097EMR4"/>
<dbReference type="STRING" id="1547445.LO80_01850"/>
<feature type="domain" description="Glutaredoxin" evidence="1">
    <location>
        <begin position="9"/>
        <end position="70"/>
    </location>
</feature>
<dbReference type="HOGENOM" id="CLU_026126_7_3_6"/>
<sequence>MTNQFDNIILYRMVTPEKTCPYGLKAKALFEEKGWNFEDNILKTRAETDAFKEKYSLETTPLIFIDGKQIGGYSDLVEFLGEK</sequence>
<dbReference type="RefSeq" id="WP_040008039.1">
    <property type="nucleotide sequence ID" value="NZ_CP009574.1"/>
</dbReference>
<dbReference type="EMBL" id="CP009574">
    <property type="protein sequence ID" value="AIT08843.1"/>
    <property type="molecule type" value="Genomic_DNA"/>
</dbReference>
<dbReference type="Pfam" id="PF00462">
    <property type="entry name" value="Glutaredoxin"/>
    <property type="match status" value="1"/>
</dbReference>
<dbReference type="PROSITE" id="PS51354">
    <property type="entry name" value="GLUTAREDOXIN_2"/>
    <property type="match status" value="1"/>
</dbReference>
<dbReference type="PRINTS" id="PR00160">
    <property type="entry name" value="GLUTAREDOXIN"/>
</dbReference>
<reference evidence="2 3" key="1">
    <citation type="submission" date="2014-10" db="EMBL/GenBank/DDBJ databases">
        <title>Whole genome sequence of Francisella endociliophora strain FSC1006, isolated from a laboratory culture of the marine ciliate Euplotes raikovi.</title>
        <authorList>
            <person name="Granberg M."/>
            <person name="Backman S."/>
            <person name="Lundmark E."/>
            <person name="Nilsson E."/>
            <person name="Karlsson E."/>
            <person name="Thelaus J."/>
            <person name="Ohrman C."/>
            <person name="Larkeryd A."/>
            <person name="Stenberg P."/>
        </authorList>
    </citation>
    <scope>NUCLEOTIDE SEQUENCE [LARGE SCALE GENOMIC DNA]</scope>
    <source>
        <strain evidence="2 3">FSC1006</strain>
    </source>
</reference>
<dbReference type="InterPro" id="IPR036249">
    <property type="entry name" value="Thioredoxin-like_sf"/>
</dbReference>
<dbReference type="OrthoDB" id="9814618at2"/>
<dbReference type="InterPro" id="IPR014025">
    <property type="entry name" value="Glutaredoxin_subgr"/>
</dbReference>
<name>A0A097EMR4_9GAMM</name>
<proteinExistence type="predicted"/>
<dbReference type="SUPFAM" id="SSF52833">
    <property type="entry name" value="Thioredoxin-like"/>
    <property type="match status" value="1"/>
</dbReference>
<gene>
    <name evidence="2" type="ORF">LO80_01850</name>
</gene>
<protein>
    <submittedName>
        <fullName evidence="2">Glutaredoxin</fullName>
    </submittedName>
</protein>
<dbReference type="Proteomes" id="UP000029672">
    <property type="component" value="Chromosome"/>
</dbReference>
<keyword evidence="3" id="KW-1185">Reference proteome</keyword>
<dbReference type="InterPro" id="IPR002109">
    <property type="entry name" value="Glutaredoxin"/>
</dbReference>
<dbReference type="Gene3D" id="3.40.30.10">
    <property type="entry name" value="Glutaredoxin"/>
    <property type="match status" value="1"/>
</dbReference>
<evidence type="ECO:0000313" key="2">
    <source>
        <dbReference type="EMBL" id="AIT08843.1"/>
    </source>
</evidence>